<protein>
    <submittedName>
        <fullName evidence="1">Uncharacterized protein</fullName>
    </submittedName>
</protein>
<name>A0A8D6XR75_STRTR</name>
<evidence type="ECO:0000313" key="2">
    <source>
        <dbReference type="Proteomes" id="UP000509833"/>
    </source>
</evidence>
<evidence type="ECO:0000313" key="1">
    <source>
        <dbReference type="EMBL" id="CAD0138125.1"/>
    </source>
</evidence>
<accession>A0A8D6XR75</accession>
<organism evidence="1 2">
    <name type="scientific">Streptococcus thermophilus</name>
    <dbReference type="NCBI Taxonomy" id="1308"/>
    <lineage>
        <taxon>Bacteria</taxon>
        <taxon>Bacillati</taxon>
        <taxon>Bacillota</taxon>
        <taxon>Bacilli</taxon>
        <taxon>Lactobacillales</taxon>
        <taxon>Streptococcaceae</taxon>
        <taxon>Streptococcus</taxon>
    </lineage>
</organism>
<proteinExistence type="predicted"/>
<dbReference type="Proteomes" id="UP000509833">
    <property type="component" value="Chromosome"/>
</dbReference>
<sequence>MLATFAELQVDFLYMLKTPSREEMEQMIEDFGKKD</sequence>
<dbReference type="EMBL" id="LR822017">
    <property type="protein sequence ID" value="CAD0138125.1"/>
    <property type="molecule type" value="Genomic_DNA"/>
</dbReference>
<reference evidence="1 2" key="1">
    <citation type="submission" date="2020-06" db="EMBL/GenBank/DDBJ databases">
        <authorList>
            <person name="Chuat V."/>
        </authorList>
    </citation>
    <scope>NUCLEOTIDE SEQUENCE [LARGE SCALE GENOMIC DNA]</scope>
    <source>
        <strain evidence="1">STH_CIRM_336</strain>
    </source>
</reference>
<gene>
    <name evidence="1" type="ORF">STHERMO_1308</name>
</gene>
<dbReference type="AlphaFoldDB" id="A0A8D6XR75"/>